<sequence>MGNESVVPDAADDGDAWAGTRGMVHYSVAVPDEKAARSVARVLGDRGHRWVTVVPLHRLRRLPKTDQLIRRESEFAGPELAGWWHVGSMVDEQAPARAPLVHAKGLPQGYEHIIEALDRESEPEPDAYAEGLQQEYERVAVEALAREHGGFAGSGWSSLRAGTLRGPAPQRPAPELFDLGGLVHELDQEQAHAVRRSVIAGFPAEPERPLRAEHLACEDEERDYPPLLACVQEVAGRLRAGQGPPVPVQKPWEAALTGGIIAAWLAAEADDFQDDQDVSFWLDESVMRQGVCFPHTAHGVPLLAGLAGHDEVHPARRAASIASLFEAASVGRRAAASEADRRSALGLPMSETADERSARLAAEAAAPGLLGRWDRECEALRFALAALAAACPAAAASTGSIDRVRSLTARWSDGPRGDALRLALALAEDEPRGLSAALNAYLERGHRRPGDVPSPHAPARGAALELLKRDVRRELHPLLIL</sequence>
<dbReference type="RefSeq" id="WP_378207973.1">
    <property type="nucleotide sequence ID" value="NZ_JBHLZP010000227.1"/>
</dbReference>
<accession>A0ABV5YL44</accession>
<dbReference type="Proteomes" id="UP001589627">
    <property type="component" value="Unassembled WGS sequence"/>
</dbReference>
<protein>
    <submittedName>
        <fullName evidence="1">Uncharacterized protein</fullName>
    </submittedName>
</protein>
<gene>
    <name evidence="1" type="ORF">ACFFNX_26765</name>
</gene>
<comment type="caution">
    <text evidence="1">The sequence shown here is derived from an EMBL/GenBank/DDBJ whole genome shotgun (WGS) entry which is preliminary data.</text>
</comment>
<evidence type="ECO:0000313" key="1">
    <source>
        <dbReference type="EMBL" id="MFB9835790.1"/>
    </source>
</evidence>
<reference evidence="1 2" key="1">
    <citation type="submission" date="2024-09" db="EMBL/GenBank/DDBJ databases">
        <authorList>
            <person name="Sun Q."/>
            <person name="Mori K."/>
        </authorList>
    </citation>
    <scope>NUCLEOTIDE SEQUENCE [LARGE SCALE GENOMIC DNA]</scope>
    <source>
        <strain evidence="1 2">TBRC 0563</strain>
    </source>
</reference>
<dbReference type="EMBL" id="JBHLZP010000227">
    <property type="protein sequence ID" value="MFB9835790.1"/>
    <property type="molecule type" value="Genomic_DNA"/>
</dbReference>
<organism evidence="1 2">
    <name type="scientific">Actinoallomurus acaciae</name>
    <dbReference type="NCBI Taxonomy" id="502577"/>
    <lineage>
        <taxon>Bacteria</taxon>
        <taxon>Bacillati</taxon>
        <taxon>Actinomycetota</taxon>
        <taxon>Actinomycetes</taxon>
        <taxon>Streptosporangiales</taxon>
        <taxon>Thermomonosporaceae</taxon>
        <taxon>Actinoallomurus</taxon>
    </lineage>
</organism>
<keyword evidence="2" id="KW-1185">Reference proteome</keyword>
<evidence type="ECO:0000313" key="2">
    <source>
        <dbReference type="Proteomes" id="UP001589627"/>
    </source>
</evidence>
<name>A0ABV5YL44_9ACTN</name>
<proteinExistence type="predicted"/>